<name>A0A2K9VHL8_9CAUD</name>
<evidence type="ECO:0000313" key="2">
    <source>
        <dbReference type="Proteomes" id="UP000240903"/>
    </source>
</evidence>
<reference evidence="2" key="1">
    <citation type="submission" date="2018-01" db="EMBL/GenBank/DDBJ databases">
        <title>Pseudomonas phages infecting Pseudomonas sp. isolated from Prunus avium.</title>
        <authorList>
            <person name="Colberg O."/>
            <person name="Carstens A.B."/>
            <person name="Kot W."/>
            <person name="Hansen L.H."/>
        </authorList>
    </citation>
    <scope>NUCLEOTIDE SEQUENCE [LARGE SCALE GENOMIC DNA]</scope>
</reference>
<gene>
    <name evidence="1" type="ORF">PsPhLittlefix_gp36</name>
</gene>
<organism evidence="1 2">
    <name type="scientific">Pseudomonas phage Littlefix</name>
    <dbReference type="NCBI Taxonomy" id="2079289"/>
    <lineage>
        <taxon>Viruses</taxon>
        <taxon>Duplodnaviria</taxon>
        <taxon>Heunggongvirae</taxon>
        <taxon>Uroviricota</taxon>
        <taxon>Caudoviricetes</taxon>
        <taxon>Schitoviridae</taxon>
        <taxon>Littlefixvirus</taxon>
        <taxon>Littlefixvirus littlefix</taxon>
    </lineage>
</organism>
<accession>A0A2K9VHL8</accession>
<dbReference type="EMBL" id="MG775260">
    <property type="protein sequence ID" value="AUV61851.1"/>
    <property type="molecule type" value="Genomic_DNA"/>
</dbReference>
<sequence>MVATQLPKGCKFVRMEDAGRFALPPEAIVVHAGLIDELVKGDYVKITVDFGEASEKFWCDLMGYDPETGLMELRVANDLVYAKFHGLDDGHIIIVEKQYLCAAIKE</sequence>
<proteinExistence type="predicted"/>
<evidence type="ECO:0000313" key="1">
    <source>
        <dbReference type="EMBL" id="AUV61851.1"/>
    </source>
</evidence>
<dbReference type="Proteomes" id="UP000240903">
    <property type="component" value="Segment"/>
</dbReference>
<keyword evidence="2" id="KW-1185">Reference proteome</keyword>
<protein>
    <submittedName>
        <fullName evidence="1">Uncharacterized protein</fullName>
    </submittedName>
</protein>